<dbReference type="EMBL" id="AKWF02000093">
    <property type="protein sequence ID" value="EMO61655.1"/>
    <property type="molecule type" value="Genomic_DNA"/>
</dbReference>
<comment type="caution">
    <text evidence="4">The sequence shown here is derived from an EMBL/GenBank/DDBJ whole genome shotgun (WGS) entry which is preliminary data.</text>
</comment>
<evidence type="ECO:0000256" key="1">
    <source>
        <dbReference type="ARBA" id="ARBA00022441"/>
    </source>
</evidence>
<dbReference type="InterPro" id="IPR006652">
    <property type="entry name" value="Kelch_1"/>
</dbReference>
<gene>
    <name evidence="4" type="ORF">LEP1GSC133_0433</name>
</gene>
<dbReference type="SMART" id="SM00612">
    <property type="entry name" value="Kelch"/>
    <property type="match status" value="5"/>
</dbReference>
<protein>
    <submittedName>
        <fullName evidence="4">Kelch repeat protein</fullName>
    </submittedName>
</protein>
<dbReference type="PANTHER" id="PTHR24412">
    <property type="entry name" value="KELCH PROTEIN"/>
    <property type="match status" value="1"/>
</dbReference>
<proteinExistence type="predicted"/>
<keyword evidence="1" id="KW-0880">Kelch repeat</keyword>
<evidence type="ECO:0000313" key="5">
    <source>
        <dbReference type="Proteomes" id="UP000012159"/>
    </source>
</evidence>
<evidence type="ECO:0000256" key="3">
    <source>
        <dbReference type="SAM" id="MobiDB-lite"/>
    </source>
</evidence>
<accession>M6VXT3</accession>
<dbReference type="PANTHER" id="PTHR24412:SF489">
    <property type="entry name" value="RING FINGER DOMAIN AND KELCH REPEAT-CONTAINING PROTEIN DDB_G0271372"/>
    <property type="match status" value="1"/>
</dbReference>
<sequence length="462" mass="49554">MIEKHLFLAQLKIKNRKRIGYPEKKDFYYDSKTNSCHITFLFFFFVNCQKEKEDEHLPIFSLVKSSSPNSPTTSTQTPGSNSGNAGGGGLPVANPDPETPTAACTTNVRQWTQNELPGTGENQTFTGLGNGIAVASGGWDTWNGNVLTKVTRFYNIANGAIWAGPDLNIEKEDAAAVPISASRVLITGGFDFTSNESNVAEIIDTAANPVFDPNTGQIINDPRHLNTNPMNTARGAHTLTALADGRVLAVGGTFISGVDAKAEIYNPATGQWTETGPPLSRRIFHTATLLNDGRVMIVGGMDSNVVGISATLIYNPQTNQWVNGPGLNEGRESHTATLLQDGRLLVAGGGASDWVGGTWVSRYRNTLEIYDPNTNQWTVFTMPGHRTEHGAFLEVGGSVVMVGGRRGGGAITTSTLRYAPNTDTWCHLPDVPPLVGITYPRMLLFPTGGAGFVNGDSNISLR</sequence>
<dbReference type="InterPro" id="IPR015915">
    <property type="entry name" value="Kelch-typ_b-propeller"/>
</dbReference>
<keyword evidence="2" id="KW-0677">Repeat</keyword>
<dbReference type="Gene3D" id="2.130.10.80">
    <property type="entry name" value="Galactose oxidase/kelch, beta-propeller"/>
    <property type="match status" value="2"/>
</dbReference>
<dbReference type="SUPFAM" id="SSF117281">
    <property type="entry name" value="Kelch motif"/>
    <property type="match status" value="2"/>
</dbReference>
<dbReference type="STRING" id="1192866.LEP1GSC133_0433"/>
<evidence type="ECO:0000256" key="2">
    <source>
        <dbReference type="ARBA" id="ARBA00022737"/>
    </source>
</evidence>
<reference evidence="4 5" key="1">
    <citation type="submission" date="2013-01" db="EMBL/GenBank/DDBJ databases">
        <authorList>
            <person name="Harkins D.M."/>
            <person name="Durkin A.S."/>
            <person name="Brinkac L.M."/>
            <person name="Haft D.H."/>
            <person name="Selengut J.D."/>
            <person name="Sanka R."/>
            <person name="DePew J."/>
            <person name="Purushe J."/>
            <person name="Picardeau M."/>
            <person name="Werts C."/>
            <person name="Goarant C."/>
            <person name="Vinetz J.M."/>
            <person name="Sutton G.G."/>
            <person name="Nierman W.C."/>
            <person name="Fouts D.E."/>
        </authorList>
    </citation>
    <scope>NUCLEOTIDE SEQUENCE [LARGE SCALE GENOMIC DNA]</scope>
    <source>
        <strain evidence="4 5">200901868</strain>
    </source>
</reference>
<feature type="region of interest" description="Disordered" evidence="3">
    <location>
        <begin position="62"/>
        <end position="101"/>
    </location>
</feature>
<dbReference type="Gene3D" id="2.120.10.80">
    <property type="entry name" value="Kelch-type beta propeller"/>
    <property type="match status" value="1"/>
</dbReference>
<dbReference type="InterPro" id="IPR037293">
    <property type="entry name" value="Gal_Oxidase_central_sf"/>
</dbReference>
<feature type="compositionally biased region" description="Low complexity" evidence="3">
    <location>
        <begin position="65"/>
        <end position="83"/>
    </location>
</feature>
<dbReference type="Proteomes" id="UP000012159">
    <property type="component" value="Unassembled WGS sequence"/>
</dbReference>
<name>M6VXT3_LEPBO</name>
<evidence type="ECO:0000313" key="4">
    <source>
        <dbReference type="EMBL" id="EMO61655.1"/>
    </source>
</evidence>
<organism evidence="4 5">
    <name type="scientific">Leptospira borgpetersenii serovar Pomona str. 200901868</name>
    <dbReference type="NCBI Taxonomy" id="1192866"/>
    <lineage>
        <taxon>Bacteria</taxon>
        <taxon>Pseudomonadati</taxon>
        <taxon>Spirochaetota</taxon>
        <taxon>Spirochaetia</taxon>
        <taxon>Leptospirales</taxon>
        <taxon>Leptospiraceae</taxon>
        <taxon>Leptospira</taxon>
    </lineage>
</organism>
<dbReference type="AlphaFoldDB" id="M6VXT3"/>
<dbReference type="Pfam" id="PF24681">
    <property type="entry name" value="Kelch_KLHDC2_KLHL20_DRC7"/>
    <property type="match status" value="1"/>
</dbReference>